<dbReference type="CDD" id="cd12797">
    <property type="entry name" value="M23_peptidase"/>
    <property type="match status" value="1"/>
</dbReference>
<reference evidence="8 9" key="1">
    <citation type="submission" date="2016-05" db="EMBL/GenBank/DDBJ databases">
        <title>Complete genome sequence of Corynebacterium crudilactis, a new Corynebacterium species isolated from raw cow's milk.</title>
        <authorList>
            <person name="Christian R."/>
            <person name="Zimmermann J."/>
            <person name="Lipski A."/>
            <person name="Kalinowski J."/>
        </authorList>
    </citation>
    <scope>NUCLEOTIDE SEQUENCE [LARGE SCALE GENOMIC DNA]</scope>
    <source>
        <strain evidence="8 9">JZ16</strain>
        <plasmid evidence="8 9">pCRULAC1</plasmid>
    </source>
</reference>
<proteinExistence type="inferred from homology"/>
<evidence type="ECO:0000256" key="4">
    <source>
        <dbReference type="SAM" id="Phobius"/>
    </source>
</evidence>
<feature type="domain" description="Resuscitation-promoting factor core lysozyme-like" evidence="6">
    <location>
        <begin position="296"/>
        <end position="369"/>
    </location>
</feature>
<evidence type="ECO:0000256" key="1">
    <source>
        <dbReference type="ARBA" id="ARBA00010830"/>
    </source>
</evidence>
<dbReference type="SUPFAM" id="SSF51261">
    <property type="entry name" value="Duplicated hybrid motif"/>
    <property type="match status" value="1"/>
</dbReference>
<gene>
    <name evidence="8" type="ORF">ccrud_14475</name>
</gene>
<dbReference type="InterPro" id="IPR016047">
    <property type="entry name" value="M23ase_b-sheet_dom"/>
</dbReference>
<evidence type="ECO:0000259" key="7">
    <source>
        <dbReference type="Pfam" id="PF26571"/>
    </source>
</evidence>
<protein>
    <recommendedName>
        <fullName evidence="10">Peptidase M23</fullName>
    </recommendedName>
</protein>
<dbReference type="PANTHER" id="PTHR21666">
    <property type="entry name" value="PEPTIDASE-RELATED"/>
    <property type="match status" value="1"/>
</dbReference>
<accession>A0A172QXV5</accession>
<feature type="domain" description="ARB-07466-like C-terminal" evidence="7">
    <location>
        <begin position="412"/>
        <end position="519"/>
    </location>
</feature>
<evidence type="ECO:0000259" key="5">
    <source>
        <dbReference type="Pfam" id="PF01551"/>
    </source>
</evidence>
<dbReference type="RefSeq" id="WP_066570448.1">
    <property type="nucleotide sequence ID" value="NZ_CP015623.1"/>
</dbReference>
<feature type="region of interest" description="Disordered" evidence="3">
    <location>
        <begin position="933"/>
        <end position="965"/>
    </location>
</feature>
<feature type="region of interest" description="Disordered" evidence="3">
    <location>
        <begin position="88"/>
        <end position="107"/>
    </location>
</feature>
<evidence type="ECO:0000256" key="2">
    <source>
        <dbReference type="ARBA" id="ARBA00022801"/>
    </source>
</evidence>
<keyword evidence="4" id="KW-1133">Transmembrane helix</keyword>
<dbReference type="InterPro" id="IPR011055">
    <property type="entry name" value="Dup_hybrid_motif"/>
</dbReference>
<sequence>MGDRTQQRSPRKDPLAENAKKIAIGLVKKKILIASIPTVAVIVVVALVAFLLVVLVGVLAGLKGANDMVFENGSCVDVGTATPRVVASAGTGGATPSTGGATAGQGPLGMPVDEAQSDISSGFGPRWGTLHDGVDFVGVAGAETYGAPIYSVADGVVTAAGPADGYGNWIRIMHNVDGEQVESLYGHMEDGNVFVSTGDTVKGGQHIGNIGNAGTSTGAHLHFGVYPGGWGIGGGVDPVPWLNSGKFAAATSAADATDDSTVSTNAASINAGDMGQIALAADVITTAQSGGGTVTAADWEKLAQCESGGNWAIDTGNGFSGGLQFTDQTWAAFGGTEFAPKASQAGREEQMEVANRVLREQGWGAWPACTQKLSELQSLQPAPEGTFLQVPNTSGTSTGAGQSLPGFDGGNEQGLQVESVRILRNVHNQFPEITTIGGWRPNDPYPDHPSGRAVDVMIDNYSTPEGAAVGDAVARFLQENAAEFGIEYMIWKQASWYQGNPLDQWQPMEDRGSDTQNHYDHVHVTVTDGGGYPTDATVYASVGGARSVGTSTTTGGTSTAAAAANSATAKSDLPGLAPYTATTEQLSMQLNVEQQSNVKGIISSVKESRLPEEQQPRAAVLAAMLAGQQSNFVSLSGLDDPNRVGIFAEAPRRSKPRSRLLDPKIVSGDFYRALKETYGDDDSWLTKPAADVLVEVYPERKSLQVELAKWESISTDSVAILWNTRGAQKGATLPSVFEDIEPCAVGAHPRSGTASPGAALDVGSVPAEYVKWLEIGAMECEAMTAPVLAAQSYHEGGFQAHEYRDVGGGQMVGGRTQFLAETWAAYGYAVDDQGQPTGPAGGGDPNSVADATMAQARYNCANADIIQGWIDDGSVTGDITALTLGAYLAGPGAIQGAGGIGAGVADINGSTPKSYSDTILALAESYTDLGASVNVSGGVSGGEDKDADTSAGSDVDVDVDVGESE</sequence>
<dbReference type="InterPro" id="IPR050570">
    <property type="entry name" value="Cell_wall_metabolism_enzyme"/>
</dbReference>
<dbReference type="KEGG" id="ccjz:ccrud_14475"/>
<keyword evidence="9" id="KW-1185">Reference proteome</keyword>
<dbReference type="EMBL" id="CP015623">
    <property type="protein sequence ID" value="ANE05542.1"/>
    <property type="molecule type" value="Genomic_DNA"/>
</dbReference>
<feature type="compositionally biased region" description="Acidic residues" evidence="3">
    <location>
        <begin position="955"/>
        <end position="965"/>
    </location>
</feature>
<dbReference type="Pfam" id="PF06737">
    <property type="entry name" value="Transglycosylas"/>
    <property type="match status" value="1"/>
</dbReference>
<evidence type="ECO:0000259" key="6">
    <source>
        <dbReference type="Pfam" id="PF06737"/>
    </source>
</evidence>
<keyword evidence="8" id="KW-0614">Plasmid</keyword>
<dbReference type="Pfam" id="PF26571">
    <property type="entry name" value="VldE"/>
    <property type="match status" value="1"/>
</dbReference>
<comment type="similarity">
    <text evidence="1">Belongs to the transglycosylase family. Rpf subfamily.</text>
</comment>
<dbReference type="SMR" id="A0A172QXV5"/>
<keyword evidence="4" id="KW-0812">Transmembrane</keyword>
<feature type="transmembrane region" description="Helical" evidence="4">
    <location>
        <begin position="31"/>
        <end position="62"/>
    </location>
</feature>
<organism evidence="8 9">
    <name type="scientific">Corynebacterium crudilactis</name>
    <dbReference type="NCBI Taxonomy" id="1652495"/>
    <lineage>
        <taxon>Bacteria</taxon>
        <taxon>Bacillati</taxon>
        <taxon>Actinomycetota</taxon>
        <taxon>Actinomycetes</taxon>
        <taxon>Mycobacteriales</taxon>
        <taxon>Corynebacteriaceae</taxon>
        <taxon>Corynebacterium</taxon>
    </lineage>
</organism>
<keyword evidence="4" id="KW-0472">Membrane</keyword>
<dbReference type="AlphaFoldDB" id="A0A172QXV5"/>
<dbReference type="SUPFAM" id="SSF53955">
    <property type="entry name" value="Lysozyme-like"/>
    <property type="match status" value="2"/>
</dbReference>
<dbReference type="Gene3D" id="1.10.530.10">
    <property type="match status" value="2"/>
</dbReference>
<name>A0A172QXV5_9CORY</name>
<dbReference type="InterPro" id="IPR058593">
    <property type="entry name" value="ARB_07466-like_C"/>
</dbReference>
<dbReference type="PANTHER" id="PTHR21666:SF270">
    <property type="entry name" value="MUREIN HYDROLASE ACTIVATOR ENVC"/>
    <property type="match status" value="1"/>
</dbReference>
<evidence type="ECO:0000313" key="9">
    <source>
        <dbReference type="Proteomes" id="UP000076929"/>
    </source>
</evidence>
<evidence type="ECO:0000256" key="3">
    <source>
        <dbReference type="SAM" id="MobiDB-lite"/>
    </source>
</evidence>
<dbReference type="InterPro" id="IPR010618">
    <property type="entry name" value="RPF"/>
</dbReference>
<geneLocation type="plasmid" evidence="8 9">
    <name>pCRULAC1</name>
</geneLocation>
<feature type="domain" description="M23ase beta-sheet core" evidence="5">
    <location>
        <begin position="131"/>
        <end position="229"/>
    </location>
</feature>
<dbReference type="InterPro" id="IPR023346">
    <property type="entry name" value="Lysozyme-like_dom_sf"/>
</dbReference>
<evidence type="ECO:0000313" key="8">
    <source>
        <dbReference type="EMBL" id="ANE05542.1"/>
    </source>
</evidence>
<keyword evidence="2" id="KW-0378">Hydrolase</keyword>
<dbReference type="Pfam" id="PF01551">
    <property type="entry name" value="Peptidase_M23"/>
    <property type="match status" value="1"/>
</dbReference>
<dbReference type="GO" id="GO:0004222">
    <property type="term" value="F:metalloendopeptidase activity"/>
    <property type="evidence" value="ECO:0007669"/>
    <property type="project" value="TreeGrafter"/>
</dbReference>
<dbReference type="Proteomes" id="UP000076929">
    <property type="component" value="Plasmid pCRULAC1"/>
</dbReference>
<dbReference type="Gene3D" id="2.70.70.10">
    <property type="entry name" value="Glucose Permease (Domain IIA)"/>
    <property type="match status" value="1"/>
</dbReference>
<evidence type="ECO:0008006" key="10">
    <source>
        <dbReference type="Google" id="ProtNLM"/>
    </source>
</evidence>
<dbReference type="CDD" id="cd13925">
    <property type="entry name" value="RPF"/>
    <property type="match status" value="1"/>
</dbReference>